<dbReference type="Proteomes" id="UP001500212">
    <property type="component" value="Unassembled WGS sequence"/>
</dbReference>
<dbReference type="EMBL" id="BAABHJ010000008">
    <property type="protein sequence ID" value="GAA4608340.1"/>
    <property type="molecule type" value="Genomic_DNA"/>
</dbReference>
<accession>A0ABP8TLQ0</accession>
<reference evidence="3" key="1">
    <citation type="journal article" date="2019" name="Int. J. Syst. Evol. Microbiol.">
        <title>The Global Catalogue of Microorganisms (GCM) 10K type strain sequencing project: providing services to taxonomists for standard genome sequencing and annotation.</title>
        <authorList>
            <consortium name="The Broad Institute Genomics Platform"/>
            <consortium name="The Broad Institute Genome Sequencing Center for Infectious Disease"/>
            <person name="Wu L."/>
            <person name="Ma J."/>
        </authorList>
    </citation>
    <scope>NUCLEOTIDE SEQUENCE [LARGE SCALE GENOMIC DNA]</scope>
    <source>
        <strain evidence="3">JCM 17938</strain>
    </source>
</reference>
<protein>
    <recommendedName>
        <fullName evidence="4">Secreted protein</fullName>
    </recommendedName>
</protein>
<proteinExistence type="predicted"/>
<gene>
    <name evidence="2" type="ORF">GCM10023195_32590</name>
</gene>
<organism evidence="2 3">
    <name type="scientific">Actinoallomurus liliacearum</name>
    <dbReference type="NCBI Taxonomy" id="1080073"/>
    <lineage>
        <taxon>Bacteria</taxon>
        <taxon>Bacillati</taxon>
        <taxon>Actinomycetota</taxon>
        <taxon>Actinomycetes</taxon>
        <taxon>Streptosporangiales</taxon>
        <taxon>Thermomonosporaceae</taxon>
        <taxon>Actinoallomurus</taxon>
    </lineage>
</organism>
<evidence type="ECO:0000313" key="2">
    <source>
        <dbReference type="EMBL" id="GAA4608340.1"/>
    </source>
</evidence>
<feature type="region of interest" description="Disordered" evidence="1">
    <location>
        <begin position="56"/>
        <end position="81"/>
    </location>
</feature>
<keyword evidence="3" id="KW-1185">Reference proteome</keyword>
<name>A0ABP8TLQ0_9ACTN</name>
<evidence type="ECO:0000256" key="1">
    <source>
        <dbReference type="SAM" id="MobiDB-lite"/>
    </source>
</evidence>
<evidence type="ECO:0000313" key="3">
    <source>
        <dbReference type="Proteomes" id="UP001500212"/>
    </source>
</evidence>
<comment type="caution">
    <text evidence="2">The sequence shown here is derived from an EMBL/GenBank/DDBJ whole genome shotgun (WGS) entry which is preliminary data.</text>
</comment>
<evidence type="ECO:0008006" key="4">
    <source>
        <dbReference type="Google" id="ProtNLM"/>
    </source>
</evidence>
<sequence>MRFAVLGPAWWLEGSSRCHRPSDGDVSDVLGRVHIRVIGMPAGATVVQQRLLLSGRGREPEPHARTLTTTTDSPRGERRSFPGLKARVAMPYNR</sequence>